<proteinExistence type="inferred from homology"/>
<dbReference type="InterPro" id="IPR018108">
    <property type="entry name" value="MCP_transmembrane"/>
</dbReference>
<dbReference type="OrthoDB" id="14252at2759"/>
<dbReference type="Gene3D" id="1.50.40.10">
    <property type="entry name" value="Mitochondrial carrier domain"/>
    <property type="match status" value="1"/>
</dbReference>
<evidence type="ECO:0000256" key="7">
    <source>
        <dbReference type="ARBA" id="ARBA00023128"/>
    </source>
</evidence>
<dbReference type="Pfam" id="PF00153">
    <property type="entry name" value="Mito_carr"/>
    <property type="match status" value="3"/>
</dbReference>
<evidence type="ECO:0000256" key="5">
    <source>
        <dbReference type="ARBA" id="ARBA00022737"/>
    </source>
</evidence>
<comment type="subcellular location">
    <subcellularLocation>
        <location evidence="1">Mitochondrion membrane</location>
        <topology evidence="1">Multi-pass membrane protein</topology>
    </subcellularLocation>
</comment>
<dbReference type="SUPFAM" id="SSF103506">
    <property type="entry name" value="Mitochondrial carrier"/>
    <property type="match status" value="1"/>
</dbReference>
<evidence type="ECO:0000313" key="11">
    <source>
        <dbReference type="EMBL" id="EJT52380.1"/>
    </source>
</evidence>
<accession>J4UKH7</accession>
<evidence type="ECO:0000256" key="1">
    <source>
        <dbReference type="ARBA" id="ARBA00004225"/>
    </source>
</evidence>
<keyword evidence="4 9" id="KW-0812">Transmembrane</keyword>
<dbReference type="EMBL" id="ALBS01000027">
    <property type="protein sequence ID" value="EJT52380.1"/>
    <property type="molecule type" value="Genomic_DNA"/>
</dbReference>
<dbReference type="GO" id="GO:0031966">
    <property type="term" value="C:mitochondrial membrane"/>
    <property type="evidence" value="ECO:0007669"/>
    <property type="project" value="UniProtKB-SubCell"/>
</dbReference>
<keyword evidence="8 9" id="KW-0472">Membrane</keyword>
<dbReference type="InterPro" id="IPR023395">
    <property type="entry name" value="MCP_dom_sf"/>
</dbReference>
<evidence type="ECO:0000313" key="12">
    <source>
        <dbReference type="Proteomes" id="UP000002748"/>
    </source>
</evidence>
<keyword evidence="3 10" id="KW-0813">Transport</keyword>
<dbReference type="KEGG" id="tasa:A1Q1_04591"/>
<keyword evidence="7" id="KW-0496">Mitochondrion</keyword>
<sequence>MSDEFPLPVPPSKNKNVLAVELISGSFGGAAQVISGQPLDTLKTTAPAGKYKNTLDILKQTVRNEGVLALYKGMASPLLGVAAVNSLLFTAYGAARRIVSPYPDLTIPQVALAGGMAGAANAILASPVEMFKIRMQGQYGGAGDLTLRQAVAQMWRDWGFRQGIMRGYIITFVKEIPAYAGFYSGYETAKRFFARKFDGEVPVWATLLSGATGGVSYWLTSYPLDIAKSRIQLADKPPAKQGLRGWIKGGYITQELNQITKEGGVKALFRGLGPSLMRAAPAAASTFVAYELTKEYILKHQLI</sequence>
<dbReference type="PROSITE" id="PS50920">
    <property type="entry name" value="SOLCAR"/>
    <property type="match status" value="3"/>
</dbReference>
<comment type="caution">
    <text evidence="11">The sequence shown here is derived from an EMBL/GenBank/DDBJ whole genome shotgun (WGS) entry which is preliminary data.</text>
</comment>
<evidence type="ECO:0000256" key="10">
    <source>
        <dbReference type="RuleBase" id="RU000488"/>
    </source>
</evidence>
<dbReference type="PANTHER" id="PTHR45624:SF45">
    <property type="entry name" value="MITOCHONDRIAL CARRIER"/>
    <property type="match status" value="1"/>
</dbReference>
<keyword evidence="5" id="KW-0677">Repeat</keyword>
<keyword evidence="6" id="KW-1133">Transmembrane helix</keyword>
<dbReference type="PANTHER" id="PTHR45624">
    <property type="entry name" value="MITOCHONDRIAL BASIC AMINO ACIDS TRANSPORTER-RELATED"/>
    <property type="match status" value="1"/>
</dbReference>
<dbReference type="HOGENOM" id="CLU_015166_16_0_1"/>
<evidence type="ECO:0000256" key="8">
    <source>
        <dbReference type="ARBA" id="ARBA00023136"/>
    </source>
</evidence>
<name>J4UKH7_TRIAS</name>
<dbReference type="VEuPathDB" id="FungiDB:A1Q1_04591"/>
<dbReference type="GO" id="GO:1990575">
    <property type="term" value="P:mitochondrial L-ornithine transmembrane transport"/>
    <property type="evidence" value="ECO:0007669"/>
    <property type="project" value="TreeGrafter"/>
</dbReference>
<dbReference type="GO" id="GO:0000064">
    <property type="term" value="F:L-ornithine transmembrane transporter activity"/>
    <property type="evidence" value="ECO:0007669"/>
    <property type="project" value="TreeGrafter"/>
</dbReference>
<comment type="similarity">
    <text evidence="2 10">Belongs to the mitochondrial carrier (TC 2.A.29) family.</text>
</comment>
<feature type="repeat" description="Solcar" evidence="9">
    <location>
        <begin position="16"/>
        <end position="98"/>
    </location>
</feature>
<feature type="repeat" description="Solcar" evidence="9">
    <location>
        <begin position="105"/>
        <end position="192"/>
    </location>
</feature>
<gene>
    <name evidence="11" type="ORF">A1Q1_04591</name>
</gene>
<organism evidence="11 12">
    <name type="scientific">Trichosporon asahii var. asahii (strain ATCC 90039 / CBS 2479 / JCM 2466 / KCTC 7840 / NBRC 103889/ NCYC 2677 / UAMH 7654)</name>
    <name type="common">Yeast</name>
    <dbReference type="NCBI Taxonomy" id="1186058"/>
    <lineage>
        <taxon>Eukaryota</taxon>
        <taxon>Fungi</taxon>
        <taxon>Dikarya</taxon>
        <taxon>Basidiomycota</taxon>
        <taxon>Agaricomycotina</taxon>
        <taxon>Tremellomycetes</taxon>
        <taxon>Trichosporonales</taxon>
        <taxon>Trichosporonaceae</taxon>
        <taxon>Trichosporon</taxon>
    </lineage>
</organism>
<dbReference type="Proteomes" id="UP000002748">
    <property type="component" value="Unassembled WGS sequence"/>
</dbReference>
<evidence type="ECO:0000256" key="2">
    <source>
        <dbReference type="ARBA" id="ARBA00006375"/>
    </source>
</evidence>
<dbReference type="AlphaFoldDB" id="J4UKH7"/>
<reference evidence="11 12" key="1">
    <citation type="journal article" date="2012" name="Eukaryot. Cell">
        <title>Draft genome sequence of CBS 2479, the standard type strain of Trichosporon asahii.</title>
        <authorList>
            <person name="Yang R.Y."/>
            <person name="Li H.T."/>
            <person name="Zhu H."/>
            <person name="Zhou G.P."/>
            <person name="Wang M."/>
            <person name="Wang L."/>
        </authorList>
    </citation>
    <scope>NUCLEOTIDE SEQUENCE [LARGE SCALE GENOMIC DNA]</scope>
    <source>
        <strain evidence="12">ATCC 90039 / CBS 2479 / JCM 2466 / KCTC 7840 / NCYC 2677 / UAMH 7654</strain>
    </source>
</reference>
<evidence type="ECO:0000256" key="9">
    <source>
        <dbReference type="PROSITE-ProRule" id="PRU00282"/>
    </source>
</evidence>
<evidence type="ECO:0000256" key="3">
    <source>
        <dbReference type="ARBA" id="ARBA00022448"/>
    </source>
</evidence>
<feature type="repeat" description="Solcar" evidence="9">
    <location>
        <begin position="201"/>
        <end position="296"/>
    </location>
</feature>
<dbReference type="RefSeq" id="XP_014183499.1">
    <property type="nucleotide sequence ID" value="XM_014328024.1"/>
</dbReference>
<evidence type="ECO:0000256" key="6">
    <source>
        <dbReference type="ARBA" id="ARBA00022989"/>
    </source>
</evidence>
<dbReference type="GeneID" id="25988104"/>
<dbReference type="InterPro" id="IPR050567">
    <property type="entry name" value="Mitochondrial_Carrier"/>
</dbReference>
<evidence type="ECO:0000256" key="4">
    <source>
        <dbReference type="ARBA" id="ARBA00022692"/>
    </source>
</evidence>
<protein>
    <submittedName>
        <fullName evidence="11">Ornithine transporter 1</fullName>
    </submittedName>
</protein>